<dbReference type="AlphaFoldDB" id="A0A1H0M5L1"/>
<evidence type="ECO:0000313" key="1">
    <source>
        <dbReference type="EMBL" id="SDO75684.1"/>
    </source>
</evidence>
<name>A0A1H0M5L1_9ACTN</name>
<gene>
    <name evidence="1" type="ORF">SAMN05192576_0394</name>
</gene>
<dbReference type="EMBL" id="FNIC01000015">
    <property type="protein sequence ID" value="SDO75684.1"/>
    <property type="molecule type" value="Genomic_DNA"/>
</dbReference>
<sequence>MFPETVVPFRVPVPVASTQGTLALDLLPRQDPPVAPVVPIGRQRRRSAEAWAQRFVQAAVEIVGGDRPATQLLRWTSASVFADLNRRAQLVARAGGHAPGQGRVQPVRPRVLSVHSCFVSEDVLETSVHVRYGERSRALAARFEARKDRWVCTALDWS</sequence>
<proteinExistence type="predicted"/>
<organism evidence="1 2">
    <name type="scientific">Nocardioides szechwanensis</name>
    <dbReference type="NCBI Taxonomy" id="1005944"/>
    <lineage>
        <taxon>Bacteria</taxon>
        <taxon>Bacillati</taxon>
        <taxon>Actinomycetota</taxon>
        <taxon>Actinomycetes</taxon>
        <taxon>Propionibacteriales</taxon>
        <taxon>Nocardioidaceae</taxon>
        <taxon>Nocardioides</taxon>
    </lineage>
</organism>
<protein>
    <submittedName>
        <fullName evidence="1">Uncharacterized protein</fullName>
    </submittedName>
</protein>
<dbReference type="RefSeq" id="WP_091027114.1">
    <property type="nucleotide sequence ID" value="NZ_BKAE01000029.1"/>
</dbReference>
<dbReference type="InterPro" id="IPR045596">
    <property type="entry name" value="DUF6459"/>
</dbReference>
<accession>A0A1H0M5L1</accession>
<dbReference type="OrthoDB" id="3266345at2"/>
<dbReference type="Pfam" id="PF20060">
    <property type="entry name" value="DUF6459"/>
    <property type="match status" value="1"/>
</dbReference>
<keyword evidence="2" id="KW-1185">Reference proteome</keyword>
<dbReference type="Proteomes" id="UP000199004">
    <property type="component" value="Unassembled WGS sequence"/>
</dbReference>
<reference evidence="1 2" key="1">
    <citation type="submission" date="2016-10" db="EMBL/GenBank/DDBJ databases">
        <authorList>
            <person name="de Groot N.N."/>
        </authorList>
    </citation>
    <scope>NUCLEOTIDE SEQUENCE [LARGE SCALE GENOMIC DNA]</scope>
    <source>
        <strain evidence="1 2">CGMCC 1.11147</strain>
    </source>
</reference>
<dbReference type="STRING" id="1005944.SAMN05192576_0394"/>
<evidence type="ECO:0000313" key="2">
    <source>
        <dbReference type="Proteomes" id="UP000199004"/>
    </source>
</evidence>